<dbReference type="EMBL" id="JALHLG010000005">
    <property type="protein sequence ID" value="MCJ2186121.1"/>
    <property type="molecule type" value="Genomic_DNA"/>
</dbReference>
<accession>A0ABT0BMS1</accession>
<evidence type="ECO:0000256" key="1">
    <source>
        <dbReference type="SAM" id="Phobius"/>
    </source>
</evidence>
<keyword evidence="3" id="KW-1185">Reference proteome</keyword>
<feature type="transmembrane region" description="Helical" evidence="1">
    <location>
        <begin position="6"/>
        <end position="25"/>
    </location>
</feature>
<proteinExistence type="predicted"/>
<keyword evidence="1" id="KW-0472">Membrane</keyword>
<comment type="caution">
    <text evidence="2">The sequence shown here is derived from an EMBL/GenBank/DDBJ whole genome shotgun (WGS) entry which is preliminary data.</text>
</comment>
<keyword evidence="1" id="KW-0812">Transmembrane</keyword>
<dbReference type="Proteomes" id="UP001202281">
    <property type="component" value="Unassembled WGS sequence"/>
</dbReference>
<evidence type="ECO:0000313" key="3">
    <source>
        <dbReference type="Proteomes" id="UP001202281"/>
    </source>
</evidence>
<reference evidence="2 3" key="1">
    <citation type="submission" date="2022-04" db="EMBL/GenBank/DDBJ databases">
        <title>Identification of a novel bacterium isolated from mangrove sediments.</title>
        <authorList>
            <person name="Pan X."/>
        </authorList>
    </citation>
    <scope>NUCLEOTIDE SEQUENCE [LARGE SCALE GENOMIC DNA]</scope>
    <source>
        <strain evidence="2 3">B2638</strain>
    </source>
</reference>
<gene>
    <name evidence="2" type="ORF">MTR66_04745</name>
</gene>
<keyword evidence="1" id="KW-1133">Transmembrane helix</keyword>
<dbReference type="RefSeq" id="WP_243918341.1">
    <property type="nucleotide sequence ID" value="NZ_JALHLG010000005.1"/>
</dbReference>
<name>A0ABT0BMS1_9SPHN</name>
<sequence>MNDSARLMVIAGAVAALVALVAWIGDRRRMRRRNMDRVGFMPWTPIFFWSLLAAVLLLGLGGRTLLGA</sequence>
<organism evidence="2 3">
    <name type="scientific">Novosphingobium beihaiensis</name>
    <dbReference type="NCBI Taxonomy" id="2930389"/>
    <lineage>
        <taxon>Bacteria</taxon>
        <taxon>Pseudomonadati</taxon>
        <taxon>Pseudomonadota</taxon>
        <taxon>Alphaproteobacteria</taxon>
        <taxon>Sphingomonadales</taxon>
        <taxon>Sphingomonadaceae</taxon>
        <taxon>Novosphingobium</taxon>
    </lineage>
</organism>
<evidence type="ECO:0000313" key="2">
    <source>
        <dbReference type="EMBL" id="MCJ2186121.1"/>
    </source>
</evidence>
<feature type="transmembrane region" description="Helical" evidence="1">
    <location>
        <begin position="46"/>
        <end position="66"/>
    </location>
</feature>
<protein>
    <submittedName>
        <fullName evidence="2">Uncharacterized protein</fullName>
    </submittedName>
</protein>